<feature type="region of interest" description="Disordered" evidence="1">
    <location>
        <begin position="112"/>
        <end position="172"/>
    </location>
</feature>
<protein>
    <submittedName>
        <fullName evidence="2">Uncharacterized protein</fullName>
    </submittedName>
</protein>
<feature type="compositionally biased region" description="Basic residues" evidence="1">
    <location>
        <begin position="284"/>
        <end position="295"/>
    </location>
</feature>
<name>M3Z5C6_MUSPF</name>
<dbReference type="EMBL" id="AEYP01041492">
    <property type="status" value="NOT_ANNOTATED_CDS"/>
    <property type="molecule type" value="Genomic_DNA"/>
</dbReference>
<dbReference type="Ensembl" id="ENSMPUT00000019060.1">
    <property type="protein sequence ID" value="ENSMPUP00000018788.1"/>
    <property type="gene ID" value="ENSMPUG00000018908.1"/>
</dbReference>
<feature type="compositionally biased region" description="Polar residues" evidence="1">
    <location>
        <begin position="296"/>
        <end position="306"/>
    </location>
</feature>
<dbReference type="HOGENOM" id="CLU_756402_0_0_1"/>
<evidence type="ECO:0000313" key="2">
    <source>
        <dbReference type="Ensembl" id="ENSMPUP00000018788.1"/>
    </source>
</evidence>
<accession>M3Z5C6</accession>
<feature type="compositionally biased region" description="Pro residues" evidence="1">
    <location>
        <begin position="350"/>
        <end position="359"/>
    </location>
</feature>
<feature type="region of interest" description="Disordered" evidence="1">
    <location>
        <begin position="224"/>
        <end position="366"/>
    </location>
</feature>
<dbReference type="KEGG" id="mpuf:106006202"/>
<dbReference type="AlphaFoldDB" id="M3Z5C6"/>
<proteinExistence type="predicted"/>
<evidence type="ECO:0000256" key="1">
    <source>
        <dbReference type="SAM" id="MobiDB-lite"/>
    </source>
</evidence>
<feature type="compositionally biased region" description="Basic and acidic residues" evidence="1">
    <location>
        <begin position="155"/>
        <end position="169"/>
    </location>
</feature>
<feature type="compositionally biased region" description="Pro residues" evidence="1">
    <location>
        <begin position="321"/>
        <end position="340"/>
    </location>
</feature>
<sequence length="366" mass="39456">MQGWGGLGILLGRSILPTPNTISLLCFVVLCCVFPASGRTNGGLSPPEAAPASRADTSRRALDCSGLLRVSVPTSPLTFARLDKHSPNAYSPDRGFCLSGLCRLRGQFQAKSPNTSVRKVGDGDPAAPALNPISLVPRDQGRSMPSRQGAPGRVSDPRPGLHPERKREVLPCSLRGLRSRQPAPWGSLGARPAWGSKAGAGPFGPLLGGRRRWLCALPSSLSRRSPGLFSPHLPSAPRRRWRRGGGGSARPVPHYHHTRGDYSPHSRLPHSPRQSSRGAAHAAEHRRAHSAHYRNRSSAQPASPRNFQRPPRNFSQLHHGCPPPPPLWLPPSLPPTPNPRNKPRLENAPIPSPPPPIPRSPSHTRG</sequence>
<organism evidence="2">
    <name type="scientific">Mustela putorius furo</name>
    <name type="common">European domestic ferret</name>
    <name type="synonym">Mustela furo</name>
    <dbReference type="NCBI Taxonomy" id="9669"/>
    <lineage>
        <taxon>Eukaryota</taxon>
        <taxon>Metazoa</taxon>
        <taxon>Chordata</taxon>
        <taxon>Craniata</taxon>
        <taxon>Vertebrata</taxon>
        <taxon>Euteleostomi</taxon>
        <taxon>Mammalia</taxon>
        <taxon>Eutheria</taxon>
        <taxon>Laurasiatheria</taxon>
        <taxon>Carnivora</taxon>
        <taxon>Caniformia</taxon>
        <taxon>Musteloidea</taxon>
        <taxon>Mustelidae</taxon>
        <taxon>Mustelinae</taxon>
        <taxon>Mustela</taxon>
    </lineage>
</organism>
<reference evidence="2" key="1">
    <citation type="submission" date="2024-06" db="UniProtKB">
        <authorList>
            <consortium name="Ensembl"/>
        </authorList>
    </citation>
    <scope>IDENTIFICATION</scope>
</reference>
<dbReference type="InParanoid" id="M3Z5C6"/>